<evidence type="ECO:0000259" key="3">
    <source>
        <dbReference type="Pfam" id="PF07728"/>
    </source>
</evidence>
<dbReference type="PANTHER" id="PTHR48103:SF2">
    <property type="entry name" value="MIDASIN"/>
    <property type="match status" value="1"/>
</dbReference>
<dbReference type="Proteomes" id="UP001155660">
    <property type="component" value="Chromosome A20"/>
</dbReference>
<dbReference type="FunFam" id="3.40.50.300:FF:000582">
    <property type="entry name" value="Midasin"/>
    <property type="match status" value="1"/>
</dbReference>
<protein>
    <submittedName>
        <fullName evidence="5">Midasin-like</fullName>
    </submittedName>
</protein>
<dbReference type="GO" id="GO:0000055">
    <property type="term" value="P:ribosomal large subunit export from nucleus"/>
    <property type="evidence" value="ECO:0007669"/>
    <property type="project" value="TreeGrafter"/>
</dbReference>
<reference evidence="5" key="1">
    <citation type="submission" date="2025-08" db="UniProtKB">
        <authorList>
            <consortium name="RefSeq"/>
        </authorList>
    </citation>
    <scope>IDENTIFICATION</scope>
    <source>
        <tissue evidence="5">Muscle</tissue>
    </source>
</reference>
<proteinExistence type="predicted"/>
<dbReference type="KEGG" id="ccar:109112981"/>
<dbReference type="PANTHER" id="PTHR48103">
    <property type="entry name" value="MIDASIN-RELATED"/>
    <property type="match status" value="1"/>
</dbReference>
<dbReference type="Pfam" id="PF17867">
    <property type="entry name" value="AAA_lid_7"/>
    <property type="match status" value="1"/>
</dbReference>
<dbReference type="InterPro" id="IPR040848">
    <property type="entry name" value="AAA_lid_7"/>
</dbReference>
<dbReference type="Pfam" id="PF07728">
    <property type="entry name" value="AAA_5"/>
    <property type="match status" value="1"/>
</dbReference>
<dbReference type="GO" id="GO:0000027">
    <property type="term" value="P:ribosomal large subunit assembly"/>
    <property type="evidence" value="ECO:0007669"/>
    <property type="project" value="TreeGrafter"/>
</dbReference>
<dbReference type="RefSeq" id="XP_042633180.1">
    <property type="nucleotide sequence ID" value="XM_042777246.1"/>
</dbReference>
<accession>A0A9Q9Z6Y9</accession>
<feature type="domain" description="Midasin AAA lid" evidence="4">
    <location>
        <begin position="257"/>
        <end position="375"/>
    </location>
</feature>
<keyword evidence="1" id="KW-0547">Nucleotide-binding</keyword>
<organism evidence="5">
    <name type="scientific">Cyprinus carpio</name>
    <name type="common">Common carp</name>
    <dbReference type="NCBI Taxonomy" id="7962"/>
    <lineage>
        <taxon>Eukaryota</taxon>
        <taxon>Metazoa</taxon>
        <taxon>Chordata</taxon>
        <taxon>Craniata</taxon>
        <taxon>Vertebrata</taxon>
        <taxon>Euteleostomi</taxon>
        <taxon>Actinopterygii</taxon>
        <taxon>Neopterygii</taxon>
        <taxon>Teleostei</taxon>
        <taxon>Ostariophysi</taxon>
        <taxon>Cypriniformes</taxon>
        <taxon>Cyprinidae</taxon>
        <taxon>Cyprininae</taxon>
        <taxon>Cyprinus</taxon>
    </lineage>
</organism>
<dbReference type="GO" id="GO:0005634">
    <property type="term" value="C:nucleus"/>
    <property type="evidence" value="ECO:0007669"/>
    <property type="project" value="TreeGrafter"/>
</dbReference>
<dbReference type="InterPro" id="IPR011704">
    <property type="entry name" value="ATPase_dyneun-rel_AAA"/>
</dbReference>
<dbReference type="GO" id="GO:0016887">
    <property type="term" value="F:ATP hydrolysis activity"/>
    <property type="evidence" value="ECO:0007669"/>
    <property type="project" value="InterPro"/>
</dbReference>
<dbReference type="AlphaFoldDB" id="A0A9Q9Z6Y9"/>
<keyword evidence="2" id="KW-0067">ATP-binding</keyword>
<feature type="domain" description="ATPase dynein-related AAA" evidence="3">
    <location>
        <begin position="102"/>
        <end position="225"/>
    </location>
</feature>
<name>A0A9Q9Z6Y9_CYPCA</name>
<evidence type="ECO:0000313" key="5">
    <source>
        <dbReference type="RefSeq" id="XP_042633180.1"/>
    </source>
</evidence>
<dbReference type="GO" id="GO:0005524">
    <property type="term" value="F:ATP binding"/>
    <property type="evidence" value="ECO:0007669"/>
    <property type="project" value="UniProtKB-KW"/>
</dbReference>
<evidence type="ECO:0000256" key="2">
    <source>
        <dbReference type="ARBA" id="ARBA00022840"/>
    </source>
</evidence>
<dbReference type="GeneID" id="109112981"/>
<evidence type="ECO:0000259" key="4">
    <source>
        <dbReference type="Pfam" id="PF17867"/>
    </source>
</evidence>
<sequence>MMFAARYFSSSPPVFQRLFFTSEEAVSIQYGPRRMKLRDLMGATLRFLQSDCEKFRVLWDWSACVSQLLTSDVMTNLSSLVLVDATCQNLRRLSMAVASQKPVLLEGPIGCGKTALVYLAAVTGHVKAPDILKVQLGDQTDSKMLLGMYSCTDIPGKFVWQPGSLTQAVSKGYWILLEDIDHAPLDVLSVLLPLMENKKLTIPGREDCIQTAPSFQFFATRRTFYSGGAWHRPQSSHAALLDKYWSKLQIGNMSREELKQVLMKRYPNLAVVVERLLDIYCQLTGDRHQTSSSPQGPSAAQNISDEHITSLEGRGLSLRDLLKWCERICLNFDSSCASTAQNVFLEALDCFTAMLSKSESRLKMAEIIGSKLNISREKAQHFCQMYLPGISVTELEVSVGRAMLLRKQSDTVRLSM</sequence>
<gene>
    <name evidence="5" type="primary">LOC109112981</name>
</gene>
<evidence type="ECO:0000256" key="1">
    <source>
        <dbReference type="ARBA" id="ARBA00022741"/>
    </source>
</evidence>
<dbReference type="OrthoDB" id="422220at2759"/>
<dbReference type="GO" id="GO:0030687">
    <property type="term" value="C:preribosome, large subunit precursor"/>
    <property type="evidence" value="ECO:0007669"/>
    <property type="project" value="TreeGrafter"/>
</dbReference>